<feature type="domain" description="DUF6535" evidence="3">
    <location>
        <begin position="33"/>
        <end position="207"/>
    </location>
</feature>
<accession>A0A9P5K1L8</accession>
<dbReference type="AlphaFoldDB" id="A0A9P5K1L8"/>
<reference evidence="4" key="2">
    <citation type="journal article" date="2020" name="Nat. Commun.">
        <title>Large-scale genome sequencing of mycorrhizal fungi provides insights into the early evolution of symbiotic traits.</title>
        <authorList>
            <person name="Miyauchi S."/>
            <person name="Kiss E."/>
            <person name="Kuo A."/>
            <person name="Drula E."/>
            <person name="Kohler A."/>
            <person name="Sanchez-Garcia M."/>
            <person name="Morin E."/>
            <person name="Andreopoulos B."/>
            <person name="Barry K.W."/>
            <person name="Bonito G."/>
            <person name="Buee M."/>
            <person name="Carver A."/>
            <person name="Chen C."/>
            <person name="Cichocki N."/>
            <person name="Clum A."/>
            <person name="Culley D."/>
            <person name="Crous P.W."/>
            <person name="Fauchery L."/>
            <person name="Girlanda M."/>
            <person name="Hayes R.D."/>
            <person name="Keri Z."/>
            <person name="LaButti K."/>
            <person name="Lipzen A."/>
            <person name="Lombard V."/>
            <person name="Magnuson J."/>
            <person name="Maillard F."/>
            <person name="Murat C."/>
            <person name="Nolan M."/>
            <person name="Ohm R.A."/>
            <person name="Pangilinan J."/>
            <person name="Pereira M.F."/>
            <person name="Perotto S."/>
            <person name="Peter M."/>
            <person name="Pfister S."/>
            <person name="Riley R."/>
            <person name="Sitrit Y."/>
            <person name="Stielow J.B."/>
            <person name="Szollosi G."/>
            <person name="Zifcakova L."/>
            <person name="Stursova M."/>
            <person name="Spatafora J.W."/>
            <person name="Tedersoo L."/>
            <person name="Vaario L.M."/>
            <person name="Yamada A."/>
            <person name="Yan M."/>
            <person name="Wang P."/>
            <person name="Xu J."/>
            <person name="Bruns T."/>
            <person name="Baldrian P."/>
            <person name="Vilgalys R."/>
            <person name="Dunand C."/>
            <person name="Henrissat B."/>
            <person name="Grigoriev I.V."/>
            <person name="Hibbett D."/>
            <person name="Nagy L.G."/>
            <person name="Martin F.M."/>
        </authorList>
    </citation>
    <scope>NUCLEOTIDE SEQUENCE</scope>
    <source>
        <strain evidence="4">Prilba</strain>
    </source>
</reference>
<feature type="transmembrane region" description="Helical" evidence="2">
    <location>
        <begin position="55"/>
        <end position="74"/>
    </location>
</feature>
<organism evidence="4 5">
    <name type="scientific">Russula ochroleuca</name>
    <dbReference type="NCBI Taxonomy" id="152965"/>
    <lineage>
        <taxon>Eukaryota</taxon>
        <taxon>Fungi</taxon>
        <taxon>Dikarya</taxon>
        <taxon>Basidiomycota</taxon>
        <taxon>Agaricomycotina</taxon>
        <taxon>Agaricomycetes</taxon>
        <taxon>Russulales</taxon>
        <taxon>Russulaceae</taxon>
        <taxon>Russula</taxon>
    </lineage>
</organism>
<keyword evidence="2" id="KW-0812">Transmembrane</keyword>
<evidence type="ECO:0000313" key="5">
    <source>
        <dbReference type="Proteomes" id="UP000759537"/>
    </source>
</evidence>
<keyword evidence="2" id="KW-0472">Membrane</keyword>
<reference evidence="4" key="1">
    <citation type="submission" date="2019-10" db="EMBL/GenBank/DDBJ databases">
        <authorList>
            <consortium name="DOE Joint Genome Institute"/>
            <person name="Kuo A."/>
            <person name="Miyauchi S."/>
            <person name="Kiss E."/>
            <person name="Drula E."/>
            <person name="Kohler A."/>
            <person name="Sanchez-Garcia M."/>
            <person name="Andreopoulos B."/>
            <person name="Barry K.W."/>
            <person name="Bonito G."/>
            <person name="Buee M."/>
            <person name="Carver A."/>
            <person name="Chen C."/>
            <person name="Cichocki N."/>
            <person name="Clum A."/>
            <person name="Culley D."/>
            <person name="Crous P.W."/>
            <person name="Fauchery L."/>
            <person name="Girlanda M."/>
            <person name="Hayes R."/>
            <person name="Keri Z."/>
            <person name="LaButti K."/>
            <person name="Lipzen A."/>
            <person name="Lombard V."/>
            <person name="Magnuson J."/>
            <person name="Maillard F."/>
            <person name="Morin E."/>
            <person name="Murat C."/>
            <person name="Nolan M."/>
            <person name="Ohm R."/>
            <person name="Pangilinan J."/>
            <person name="Pereira M."/>
            <person name="Perotto S."/>
            <person name="Peter M."/>
            <person name="Riley R."/>
            <person name="Sitrit Y."/>
            <person name="Stielow B."/>
            <person name="Szollosi G."/>
            <person name="Zifcakova L."/>
            <person name="Stursova M."/>
            <person name="Spatafora J.W."/>
            <person name="Tedersoo L."/>
            <person name="Vaario L.-M."/>
            <person name="Yamada A."/>
            <person name="Yan M."/>
            <person name="Wang P."/>
            <person name="Xu J."/>
            <person name="Bruns T."/>
            <person name="Baldrian P."/>
            <person name="Vilgalys R."/>
            <person name="Henrissat B."/>
            <person name="Grigoriev I.V."/>
            <person name="Hibbett D."/>
            <person name="Nagy L.G."/>
            <person name="Martin F.M."/>
        </authorList>
    </citation>
    <scope>NUCLEOTIDE SEQUENCE</scope>
    <source>
        <strain evidence="4">Prilba</strain>
    </source>
</reference>
<evidence type="ECO:0000256" key="2">
    <source>
        <dbReference type="SAM" id="Phobius"/>
    </source>
</evidence>
<gene>
    <name evidence="4" type="ORF">DFH94DRAFT_695457</name>
</gene>
<feature type="transmembrane region" description="Helical" evidence="2">
    <location>
        <begin position="119"/>
        <end position="143"/>
    </location>
</feature>
<comment type="caution">
    <text evidence="4">The sequence shown here is derived from an EMBL/GenBank/DDBJ whole genome shotgun (WGS) entry which is preliminary data.</text>
</comment>
<feature type="region of interest" description="Disordered" evidence="1">
    <location>
        <begin position="1"/>
        <end position="24"/>
    </location>
</feature>
<keyword evidence="5" id="KW-1185">Reference proteome</keyword>
<feature type="transmembrane region" description="Helical" evidence="2">
    <location>
        <begin position="213"/>
        <end position="233"/>
    </location>
</feature>
<sequence length="620" mass="69628">MPDSYNQLSKPFPSPQGLSTSSEAQEGSINKMWSAYMKEAGEYDKLVTDVWRKDTSGVLFFAGLFSATVAAFLIESYKKLSPDSGDRNAFYLRQISQQLANNTFVPPEAYFPHPPTISIVYVNTVWALSLVLSLTSALFATLIQQWVRRYIELPHIPSSSSERARVRSYLFLGTLNFGMRYAVETAPTLLHLSMFLFLVGLVIFFFTVYKTIAIVLSVFVGLIGMAYFTLTILPCVYRNCPYSTPVSSILWCIWHTFISLAAFCLRWILRRFHALLVPYNLGDVKTLRQRKLTQWLGGVEDSLDKHRKRLKDGFRFSIIRGALDAPVVVELKALAWLLNQPAMAEKSKIQDFIANAPEDTTVQLMSVPDESGRLVFRDHLLTLLRSCAPDAVGLHEDVRRRRLLVCLDAIFRIVKASGDPYGVSSSESVLRDMRTNFANIGLMRVLWADADPYVRVISRSICALLARHLVRKHPLEESELAWLHDVMGKSSNTIFNSLDDLAKADSMNLDSYVHGVLADQMVDLPVRSATFFMEMVAILGSAGSRGAFRRSILEGGISSLMQRAEEQEGGLREVVGKLPRVLDTVFPSAVQEPRISNNLNRQGDIHGTIQLIKFPLSTPR</sequence>
<evidence type="ECO:0000259" key="3">
    <source>
        <dbReference type="Pfam" id="PF20153"/>
    </source>
</evidence>
<feature type="transmembrane region" description="Helical" evidence="2">
    <location>
        <begin position="248"/>
        <end position="269"/>
    </location>
</feature>
<dbReference type="Proteomes" id="UP000759537">
    <property type="component" value="Unassembled WGS sequence"/>
</dbReference>
<evidence type="ECO:0000313" key="4">
    <source>
        <dbReference type="EMBL" id="KAF8474391.1"/>
    </source>
</evidence>
<protein>
    <recommendedName>
        <fullName evidence="3">DUF6535 domain-containing protein</fullName>
    </recommendedName>
</protein>
<dbReference type="OrthoDB" id="3246387at2759"/>
<dbReference type="EMBL" id="WHVB01000017">
    <property type="protein sequence ID" value="KAF8474391.1"/>
    <property type="molecule type" value="Genomic_DNA"/>
</dbReference>
<dbReference type="InterPro" id="IPR045338">
    <property type="entry name" value="DUF6535"/>
</dbReference>
<dbReference type="Pfam" id="PF20153">
    <property type="entry name" value="DUF6535"/>
    <property type="match status" value="1"/>
</dbReference>
<name>A0A9P5K1L8_9AGAM</name>
<evidence type="ECO:0000256" key="1">
    <source>
        <dbReference type="SAM" id="MobiDB-lite"/>
    </source>
</evidence>
<keyword evidence="2" id="KW-1133">Transmembrane helix</keyword>
<proteinExistence type="predicted"/>
<feature type="transmembrane region" description="Helical" evidence="2">
    <location>
        <begin position="189"/>
        <end position="206"/>
    </location>
</feature>